<dbReference type="Pfam" id="PF00106">
    <property type="entry name" value="adh_short"/>
    <property type="match status" value="1"/>
</dbReference>
<sequence length="328" mass="36581">MWFSTSNFPVSGKVALIIGASQGIGADLALKLYERDCSCILVARTASKLKQQIERIEKSVGKKENTSLSYLAHDVSDYDQCVELWDQIVDSHHQDPDVIFCCAGSSVPKLFNDLTGAEIQSGITTNYNTAVNVVHAGFKKVLATNPKLAFNKHKHRHVILFSSVASFYGFIGYAQYAPMKAAIQSLSIVLRQELGPYNYRVSCVFPGNFMSEGFVEEQKTKPEITITIEGPSSPIPGEECAELIINKLSKGYDTVTTDFIGWLLGCSVLGVLPRTWGLFQVIVSFLFSIFAPLANWIVYRDIIKYFKKRQLEIESEAVDEDEESHKKK</sequence>
<comment type="subcellular location">
    <subcellularLocation>
        <location evidence="1">Endoplasmic reticulum membrane</location>
        <topology evidence="1">Single-pass membrane protein</topology>
    </subcellularLocation>
</comment>
<comment type="function">
    <text evidence="18">Catalyzes the reduction of 3'-oxosphinganine (3-ketodihydrosphingosine/KDS) to sphinganine (dihydrosphingosine/DHS), the second step of de novo sphingolipid biosynthesis.</text>
</comment>
<dbReference type="OMA" id="ICGVFEE"/>
<keyword evidence="8" id="KW-0521">NADP</keyword>
<dbReference type="PANTHER" id="PTHR43550:SF3">
    <property type="entry name" value="3-KETODIHYDROSPHINGOSINE REDUCTASE"/>
    <property type="match status" value="1"/>
</dbReference>
<dbReference type="RefSeq" id="XP_001386092.2">
    <property type="nucleotide sequence ID" value="XM_001386055.1"/>
</dbReference>
<evidence type="ECO:0000313" key="22">
    <source>
        <dbReference type="Proteomes" id="UP000002258"/>
    </source>
</evidence>
<evidence type="ECO:0000256" key="19">
    <source>
        <dbReference type="ARBA" id="ARBA00048930"/>
    </source>
</evidence>
<gene>
    <name evidence="21" type="primary">TSC10</name>
    <name evidence="21" type="ORF">PICST_36953</name>
</gene>
<keyword evidence="10 20" id="KW-1133">Transmembrane helix</keyword>
<keyword evidence="6" id="KW-0547">Nucleotide-binding</keyword>
<evidence type="ECO:0000256" key="10">
    <source>
        <dbReference type="ARBA" id="ARBA00022989"/>
    </source>
</evidence>
<dbReference type="SUPFAM" id="SSF51735">
    <property type="entry name" value="NAD(P)-binding Rossmann-fold domains"/>
    <property type="match status" value="1"/>
</dbReference>
<dbReference type="InterPro" id="IPR002347">
    <property type="entry name" value="SDR_fam"/>
</dbReference>
<dbReference type="OrthoDB" id="10267115at2759"/>
<evidence type="ECO:0000256" key="17">
    <source>
        <dbReference type="ARBA" id="ARBA00032891"/>
    </source>
</evidence>
<dbReference type="Gene3D" id="3.40.50.720">
    <property type="entry name" value="NAD(P)-binding Rossmann-like Domain"/>
    <property type="match status" value="1"/>
</dbReference>
<evidence type="ECO:0000256" key="8">
    <source>
        <dbReference type="ARBA" id="ARBA00022857"/>
    </source>
</evidence>
<dbReference type="CDD" id="cd08939">
    <property type="entry name" value="KDSR-like_SDR_c"/>
    <property type="match status" value="1"/>
</dbReference>
<evidence type="ECO:0000256" key="1">
    <source>
        <dbReference type="ARBA" id="ARBA00004389"/>
    </source>
</evidence>
<evidence type="ECO:0000256" key="20">
    <source>
        <dbReference type="SAM" id="Phobius"/>
    </source>
</evidence>
<evidence type="ECO:0000256" key="12">
    <source>
        <dbReference type="ARBA" id="ARBA00023098"/>
    </source>
</evidence>
<dbReference type="EC" id="1.1.1.102" evidence="14"/>
<keyword evidence="12" id="KW-0443">Lipid metabolism</keyword>
<keyword evidence="11 21" id="KW-0560">Oxidoreductase</keyword>
<dbReference type="HOGENOM" id="CLU_010194_3_0_1"/>
<dbReference type="GO" id="GO:0000166">
    <property type="term" value="F:nucleotide binding"/>
    <property type="evidence" value="ECO:0007669"/>
    <property type="project" value="UniProtKB-KW"/>
</dbReference>
<evidence type="ECO:0000256" key="14">
    <source>
        <dbReference type="ARBA" id="ARBA00026112"/>
    </source>
</evidence>
<dbReference type="GO" id="GO:0005789">
    <property type="term" value="C:endoplasmic reticulum membrane"/>
    <property type="evidence" value="ECO:0007669"/>
    <property type="project" value="UniProtKB-SubCell"/>
</dbReference>
<dbReference type="GO" id="GO:0047560">
    <property type="term" value="F:3-dehydrosphinganine reductase activity"/>
    <property type="evidence" value="ECO:0007669"/>
    <property type="project" value="UniProtKB-EC"/>
</dbReference>
<comment type="pathway">
    <text evidence="3">Sphingolipid metabolism.</text>
</comment>
<keyword evidence="7" id="KW-0256">Endoplasmic reticulum</keyword>
<evidence type="ECO:0000256" key="5">
    <source>
        <dbReference type="ARBA" id="ARBA00022692"/>
    </source>
</evidence>
<evidence type="ECO:0000256" key="2">
    <source>
        <dbReference type="ARBA" id="ARBA00004760"/>
    </source>
</evidence>
<dbReference type="STRING" id="322104.A3LYY7"/>
<evidence type="ECO:0000256" key="3">
    <source>
        <dbReference type="ARBA" id="ARBA00004991"/>
    </source>
</evidence>
<dbReference type="FunCoup" id="A3LYY7">
    <property type="interactions" value="134"/>
</dbReference>
<comment type="catalytic activity">
    <reaction evidence="19">
        <text>sphinganine + NADP(+) = 3-oxosphinganine + NADPH + H(+)</text>
        <dbReference type="Rhea" id="RHEA:22640"/>
        <dbReference type="ChEBI" id="CHEBI:15378"/>
        <dbReference type="ChEBI" id="CHEBI:57783"/>
        <dbReference type="ChEBI" id="CHEBI:57817"/>
        <dbReference type="ChEBI" id="CHEBI:58299"/>
        <dbReference type="ChEBI" id="CHEBI:58349"/>
        <dbReference type="EC" id="1.1.1.102"/>
    </reaction>
    <physiologicalReaction direction="right-to-left" evidence="19">
        <dbReference type="Rhea" id="RHEA:22642"/>
    </physiologicalReaction>
</comment>
<keyword evidence="5 20" id="KW-0812">Transmembrane</keyword>
<dbReference type="UniPathway" id="UPA00222"/>
<organism evidence="21 22">
    <name type="scientific">Scheffersomyces stipitis (strain ATCC 58785 / CBS 6054 / NBRC 10063 / NRRL Y-11545)</name>
    <name type="common">Yeast</name>
    <name type="synonym">Pichia stipitis</name>
    <dbReference type="NCBI Taxonomy" id="322104"/>
    <lineage>
        <taxon>Eukaryota</taxon>
        <taxon>Fungi</taxon>
        <taxon>Dikarya</taxon>
        <taxon>Ascomycota</taxon>
        <taxon>Saccharomycotina</taxon>
        <taxon>Pichiomycetes</taxon>
        <taxon>Debaryomycetaceae</taxon>
        <taxon>Scheffersomyces</taxon>
    </lineage>
</organism>
<evidence type="ECO:0000256" key="4">
    <source>
        <dbReference type="ARBA" id="ARBA00006484"/>
    </source>
</evidence>
<feature type="transmembrane region" description="Helical" evidence="20">
    <location>
        <begin position="277"/>
        <end position="299"/>
    </location>
</feature>
<dbReference type="Proteomes" id="UP000002258">
    <property type="component" value="Chromosome 7"/>
</dbReference>
<evidence type="ECO:0000256" key="6">
    <source>
        <dbReference type="ARBA" id="ARBA00022741"/>
    </source>
</evidence>
<dbReference type="InterPro" id="IPR045022">
    <property type="entry name" value="KDSR-like"/>
</dbReference>
<accession>A3LYY7</accession>
<evidence type="ECO:0000256" key="13">
    <source>
        <dbReference type="ARBA" id="ARBA00023136"/>
    </source>
</evidence>
<comment type="similarity">
    <text evidence="4">Belongs to the short-chain dehydrogenases/reductases (SDR) family.</text>
</comment>
<dbReference type="FunFam" id="3.40.50.720:FF:000578">
    <property type="entry name" value="3-ketodihydrosphingosine reductase"/>
    <property type="match status" value="1"/>
</dbReference>
<name>A3LYY7_PICST</name>
<dbReference type="AlphaFoldDB" id="A3LYY7"/>
<evidence type="ECO:0000256" key="9">
    <source>
        <dbReference type="ARBA" id="ARBA00022919"/>
    </source>
</evidence>
<dbReference type="GO" id="GO:0005811">
    <property type="term" value="C:lipid droplet"/>
    <property type="evidence" value="ECO:0007669"/>
    <property type="project" value="EnsemblFungi"/>
</dbReference>
<dbReference type="InParanoid" id="A3LYY7"/>
<proteinExistence type="inferred from homology"/>
<protein>
    <recommendedName>
        <fullName evidence="15">3-ketodihydrosphingosine reductase TSC10</fullName>
        <ecNumber evidence="14">1.1.1.102</ecNumber>
    </recommendedName>
    <alternativeName>
        <fullName evidence="17">3-dehydrosphinganine reductase</fullName>
    </alternativeName>
    <alternativeName>
        <fullName evidence="16">KDS reductase</fullName>
    </alternativeName>
</protein>
<reference evidence="21 22" key="1">
    <citation type="journal article" date="2007" name="Nat. Biotechnol.">
        <title>Genome sequence of the lignocellulose-bioconverting and xylose-fermenting yeast Pichia stipitis.</title>
        <authorList>
            <person name="Jeffries T.W."/>
            <person name="Grigoriev I.V."/>
            <person name="Grimwood J."/>
            <person name="Laplaza J.M."/>
            <person name="Aerts A."/>
            <person name="Salamov A."/>
            <person name="Schmutz J."/>
            <person name="Lindquist E."/>
            <person name="Dehal P."/>
            <person name="Shapiro H."/>
            <person name="Jin Y.S."/>
            <person name="Passoth V."/>
            <person name="Richardson P.M."/>
        </authorList>
    </citation>
    <scope>NUCLEOTIDE SEQUENCE [LARGE SCALE GENOMIC DNA]</scope>
    <source>
        <strain evidence="22">ATCC 58785 / CBS 6054 / NBRC 10063 / NRRL Y-11545</strain>
    </source>
</reference>
<dbReference type="eggNOG" id="KOG1210">
    <property type="taxonomic scope" value="Eukaryota"/>
</dbReference>
<dbReference type="GO" id="GO:0006666">
    <property type="term" value="P:3-keto-sphinganine metabolic process"/>
    <property type="evidence" value="ECO:0007669"/>
    <property type="project" value="EnsemblFungi"/>
</dbReference>
<comment type="pathway">
    <text evidence="2">Lipid metabolism; sphingolipid metabolism.</text>
</comment>
<feature type="transmembrane region" description="Helical" evidence="20">
    <location>
        <begin position="158"/>
        <end position="176"/>
    </location>
</feature>
<dbReference type="KEGG" id="pic:PICST_36953"/>
<keyword evidence="22" id="KW-1185">Reference proteome</keyword>
<evidence type="ECO:0000313" key="21">
    <source>
        <dbReference type="EMBL" id="ABN68063.2"/>
    </source>
</evidence>
<dbReference type="InterPro" id="IPR036291">
    <property type="entry name" value="NAD(P)-bd_dom_sf"/>
</dbReference>
<dbReference type="GO" id="GO:0030148">
    <property type="term" value="P:sphingolipid biosynthetic process"/>
    <property type="evidence" value="ECO:0007669"/>
    <property type="project" value="EnsemblFungi"/>
</dbReference>
<evidence type="ECO:0000256" key="16">
    <source>
        <dbReference type="ARBA" id="ARBA00029797"/>
    </source>
</evidence>
<evidence type="ECO:0000256" key="15">
    <source>
        <dbReference type="ARBA" id="ARBA00026241"/>
    </source>
</evidence>
<evidence type="ECO:0000256" key="7">
    <source>
        <dbReference type="ARBA" id="ARBA00022824"/>
    </source>
</evidence>
<evidence type="ECO:0000256" key="18">
    <source>
        <dbReference type="ARBA" id="ARBA00044737"/>
    </source>
</evidence>
<keyword evidence="13 20" id="KW-0472">Membrane</keyword>
<evidence type="ECO:0000256" key="11">
    <source>
        <dbReference type="ARBA" id="ARBA00023002"/>
    </source>
</evidence>
<keyword evidence="9" id="KW-0746">Sphingolipid metabolism</keyword>
<dbReference type="EMBL" id="CP000501">
    <property type="protein sequence ID" value="ABN68063.2"/>
    <property type="molecule type" value="Genomic_DNA"/>
</dbReference>
<dbReference type="GeneID" id="4840658"/>
<dbReference type="PRINTS" id="PR00081">
    <property type="entry name" value="GDHRDH"/>
</dbReference>
<dbReference type="PANTHER" id="PTHR43550">
    <property type="entry name" value="3-KETODIHYDROSPHINGOSINE REDUCTASE"/>
    <property type="match status" value="1"/>
</dbReference>